<dbReference type="InParanoid" id="M4DCP3"/>
<evidence type="ECO:0000259" key="1">
    <source>
        <dbReference type="Pfam" id="PF00646"/>
    </source>
</evidence>
<dbReference type="AlphaFoldDB" id="M4DCP3"/>
<proteinExistence type="predicted"/>
<organism evidence="2 3">
    <name type="scientific">Brassica campestris</name>
    <name type="common">Field mustard</name>
    <dbReference type="NCBI Taxonomy" id="3711"/>
    <lineage>
        <taxon>Eukaryota</taxon>
        <taxon>Viridiplantae</taxon>
        <taxon>Streptophyta</taxon>
        <taxon>Embryophyta</taxon>
        <taxon>Tracheophyta</taxon>
        <taxon>Spermatophyta</taxon>
        <taxon>Magnoliopsida</taxon>
        <taxon>eudicotyledons</taxon>
        <taxon>Gunneridae</taxon>
        <taxon>Pentapetalae</taxon>
        <taxon>rosids</taxon>
        <taxon>malvids</taxon>
        <taxon>Brassicales</taxon>
        <taxon>Brassicaceae</taxon>
        <taxon>Brassiceae</taxon>
        <taxon>Brassica</taxon>
    </lineage>
</organism>
<keyword evidence="3" id="KW-1185">Reference proteome</keyword>
<protein>
    <recommendedName>
        <fullName evidence="1">F-box domain-containing protein</fullName>
    </recommendedName>
</protein>
<dbReference type="HOGENOM" id="CLU_1973641_0_0_1"/>
<accession>M4DCP3</accession>
<name>M4DCP3_BRACM</name>
<evidence type="ECO:0000313" key="3">
    <source>
        <dbReference type="Proteomes" id="UP000011750"/>
    </source>
</evidence>
<reference evidence="2 3" key="1">
    <citation type="journal article" date="2011" name="Nat. Genet.">
        <title>The genome of the mesopolyploid crop species Brassica rapa.</title>
        <authorList>
            <consortium name="Brassica rapa Genome Sequencing Project Consortium"/>
            <person name="Wang X."/>
            <person name="Wang H."/>
            <person name="Wang J."/>
            <person name="Sun R."/>
            <person name="Wu J."/>
            <person name="Liu S."/>
            <person name="Bai Y."/>
            <person name="Mun J.H."/>
            <person name="Bancroft I."/>
            <person name="Cheng F."/>
            <person name="Huang S."/>
            <person name="Li X."/>
            <person name="Hua W."/>
            <person name="Wang J."/>
            <person name="Wang X."/>
            <person name="Freeling M."/>
            <person name="Pires J.C."/>
            <person name="Paterson A.H."/>
            <person name="Chalhoub B."/>
            <person name="Wang B."/>
            <person name="Hayward A."/>
            <person name="Sharpe A.G."/>
            <person name="Park B.S."/>
            <person name="Weisshaar B."/>
            <person name="Liu B."/>
            <person name="Li B."/>
            <person name="Liu B."/>
            <person name="Tong C."/>
            <person name="Song C."/>
            <person name="Duran C."/>
            <person name="Peng C."/>
            <person name="Geng C."/>
            <person name="Koh C."/>
            <person name="Lin C."/>
            <person name="Edwards D."/>
            <person name="Mu D."/>
            <person name="Shen D."/>
            <person name="Soumpourou E."/>
            <person name="Li F."/>
            <person name="Fraser F."/>
            <person name="Conant G."/>
            <person name="Lassalle G."/>
            <person name="King G.J."/>
            <person name="Bonnema G."/>
            <person name="Tang H."/>
            <person name="Wang H."/>
            <person name="Belcram H."/>
            <person name="Zhou H."/>
            <person name="Hirakawa H."/>
            <person name="Abe H."/>
            <person name="Guo H."/>
            <person name="Wang H."/>
            <person name="Jin H."/>
            <person name="Parkin I.A."/>
            <person name="Batley J."/>
            <person name="Kim J.S."/>
            <person name="Just J."/>
            <person name="Li J."/>
            <person name="Xu J."/>
            <person name="Deng J."/>
            <person name="Kim J.A."/>
            <person name="Li J."/>
            <person name="Yu J."/>
            <person name="Meng J."/>
            <person name="Wang J."/>
            <person name="Min J."/>
            <person name="Poulain J."/>
            <person name="Wang J."/>
            <person name="Hatakeyama K."/>
            <person name="Wu K."/>
            <person name="Wang L."/>
            <person name="Fang L."/>
            <person name="Trick M."/>
            <person name="Links M.G."/>
            <person name="Zhao M."/>
            <person name="Jin M."/>
            <person name="Ramchiary N."/>
            <person name="Drou N."/>
            <person name="Berkman P.J."/>
            <person name="Cai Q."/>
            <person name="Huang Q."/>
            <person name="Li R."/>
            <person name="Tabata S."/>
            <person name="Cheng S."/>
            <person name="Zhang S."/>
            <person name="Zhang S."/>
            <person name="Huang S."/>
            <person name="Sato S."/>
            <person name="Sun S."/>
            <person name="Kwon S.J."/>
            <person name="Choi S.R."/>
            <person name="Lee T.H."/>
            <person name="Fan W."/>
            <person name="Zhao X."/>
            <person name="Tan X."/>
            <person name="Xu X."/>
            <person name="Wang Y."/>
            <person name="Qiu Y."/>
            <person name="Yin Y."/>
            <person name="Li Y."/>
            <person name="Du Y."/>
            <person name="Liao Y."/>
            <person name="Lim Y."/>
            <person name="Narusaka Y."/>
            <person name="Wang Y."/>
            <person name="Wang Z."/>
            <person name="Li Z."/>
            <person name="Wang Z."/>
            <person name="Xiong Z."/>
            <person name="Zhang Z."/>
        </authorList>
    </citation>
    <scope>NUCLEOTIDE SEQUENCE [LARGE SCALE GENOMIC DNA]</scope>
    <source>
        <strain evidence="2 3">cv. Chiifu-401-42</strain>
    </source>
</reference>
<dbReference type="InterPro" id="IPR001810">
    <property type="entry name" value="F-box_dom"/>
</dbReference>
<reference evidence="2" key="3">
    <citation type="submission" date="2023-03" db="UniProtKB">
        <authorList>
            <consortium name="EnsemblPlants"/>
        </authorList>
    </citation>
    <scope>IDENTIFICATION</scope>
    <source>
        <strain evidence="2">cv. Chiifu-401-42</strain>
    </source>
</reference>
<dbReference type="Gramene" id="Bra014259.1">
    <property type="protein sequence ID" value="Bra014259.1-P"/>
    <property type="gene ID" value="Bra014259"/>
</dbReference>
<sequence>MLHRLPSKNVVATSVLSKRWRSLWKEVNRFSYDGGTVGREYWRFALFISKLSNLESLDLKISPYRTNKFINYLVNIEKAQSRHGDYVLITLVGSLGLKYQPSYVRLACRPRIDVVLSAPRRECYALP</sequence>
<dbReference type="Proteomes" id="UP000011750">
    <property type="component" value="Chromosome A08"/>
</dbReference>
<evidence type="ECO:0000313" key="2">
    <source>
        <dbReference type="EnsemblPlants" id="Bra014259.1-P"/>
    </source>
</evidence>
<dbReference type="EnsemblPlants" id="Bra014259.1">
    <property type="protein sequence ID" value="Bra014259.1-P"/>
    <property type="gene ID" value="Bra014259"/>
</dbReference>
<feature type="domain" description="F-box" evidence="1">
    <location>
        <begin position="2"/>
        <end position="30"/>
    </location>
</feature>
<dbReference type="Pfam" id="PF00646">
    <property type="entry name" value="F-box"/>
    <property type="match status" value="1"/>
</dbReference>
<reference evidence="2 3" key="2">
    <citation type="journal article" date="2018" name="Hortic Res">
        <title>Improved Brassica rapa reference genome by single-molecule sequencing and chromosome conformation capture technologies.</title>
        <authorList>
            <person name="Zhang L."/>
            <person name="Cai X."/>
            <person name="Wu J."/>
            <person name="Liu M."/>
            <person name="Grob S."/>
            <person name="Cheng F."/>
            <person name="Liang J."/>
            <person name="Cai C."/>
            <person name="Liu Z."/>
            <person name="Liu B."/>
            <person name="Wang F."/>
            <person name="Li S."/>
            <person name="Liu F."/>
            <person name="Li X."/>
            <person name="Cheng L."/>
            <person name="Yang W."/>
            <person name="Li M.H."/>
            <person name="Grossniklaus U."/>
            <person name="Zheng H."/>
            <person name="Wang X."/>
        </authorList>
    </citation>
    <scope>NUCLEOTIDE SEQUENCE [LARGE SCALE GENOMIC DNA]</scope>
    <source>
        <strain evidence="2 3">cv. Chiifu-401-42</strain>
    </source>
</reference>